<dbReference type="EMBL" id="LCRN01000024">
    <property type="protein sequence ID" value="KKW36471.1"/>
    <property type="molecule type" value="Genomic_DNA"/>
</dbReference>
<dbReference type="InterPro" id="IPR023674">
    <property type="entry name" value="Ribosomal_uL1-like"/>
</dbReference>
<dbReference type="InterPro" id="IPR028364">
    <property type="entry name" value="Ribosomal_uL1/biogenesis"/>
</dbReference>
<evidence type="ECO:0000256" key="4">
    <source>
        <dbReference type="ARBA" id="ARBA00022845"/>
    </source>
</evidence>
<dbReference type="InterPro" id="IPR002143">
    <property type="entry name" value="Ribosomal_uL1"/>
</dbReference>
<dbReference type="PATRIC" id="fig|1618986.3.peg.299"/>
<comment type="similarity">
    <text evidence="1 9 10">Belongs to the universal ribosomal protein uL1 family.</text>
</comment>
<dbReference type="PROSITE" id="PS01199">
    <property type="entry name" value="RIBOSOMAL_L1"/>
    <property type="match status" value="1"/>
</dbReference>
<dbReference type="FunFam" id="3.40.50.790:FF:000001">
    <property type="entry name" value="50S ribosomal protein L1"/>
    <property type="match status" value="1"/>
</dbReference>
<dbReference type="InterPro" id="IPR016095">
    <property type="entry name" value="Ribosomal_uL1_3-a/b-sand"/>
</dbReference>
<gene>
    <name evidence="9" type="primary">rplA</name>
    <name evidence="11" type="ORF">UY82_C0024G0020</name>
</gene>
<dbReference type="CDD" id="cd00403">
    <property type="entry name" value="Ribosomal_L1"/>
    <property type="match status" value="1"/>
</dbReference>
<dbReference type="InterPro" id="IPR005878">
    <property type="entry name" value="Ribosom_uL1_bac-type"/>
</dbReference>
<evidence type="ECO:0000256" key="9">
    <source>
        <dbReference type="HAMAP-Rule" id="MF_01318"/>
    </source>
</evidence>
<evidence type="ECO:0000256" key="3">
    <source>
        <dbReference type="ARBA" id="ARBA00022730"/>
    </source>
</evidence>
<dbReference type="HAMAP" id="MF_01318_B">
    <property type="entry name" value="Ribosomal_uL1_B"/>
    <property type="match status" value="1"/>
</dbReference>
<comment type="caution">
    <text evidence="11">The sequence shown here is derived from an EMBL/GenBank/DDBJ whole genome shotgun (WGS) entry which is preliminary data.</text>
</comment>
<dbReference type="PIRSF" id="PIRSF002155">
    <property type="entry name" value="Ribosomal_L1"/>
    <property type="match status" value="1"/>
</dbReference>
<dbReference type="Gene3D" id="3.40.50.790">
    <property type="match status" value="1"/>
</dbReference>
<comment type="subunit">
    <text evidence="9">Part of the 50S ribosomal subunit.</text>
</comment>
<evidence type="ECO:0000256" key="10">
    <source>
        <dbReference type="RuleBase" id="RU000659"/>
    </source>
</evidence>
<name>A0A0G1XZR4_9BACT</name>
<dbReference type="Proteomes" id="UP000033865">
    <property type="component" value="Unassembled WGS sequence"/>
</dbReference>
<dbReference type="GO" id="GO:0006412">
    <property type="term" value="P:translation"/>
    <property type="evidence" value="ECO:0007669"/>
    <property type="project" value="UniProtKB-UniRule"/>
</dbReference>
<evidence type="ECO:0000256" key="6">
    <source>
        <dbReference type="ARBA" id="ARBA00022980"/>
    </source>
</evidence>
<keyword evidence="4 9" id="KW-0810">Translation regulation</keyword>
<evidence type="ECO:0000256" key="5">
    <source>
        <dbReference type="ARBA" id="ARBA00022884"/>
    </source>
</evidence>
<comment type="function">
    <text evidence="9">Binds directly to 23S rRNA. The L1 stalk is quite mobile in the ribosome, and is involved in E site tRNA release.</text>
</comment>
<reference evidence="11 12" key="1">
    <citation type="journal article" date="2015" name="Nature">
        <title>rRNA introns, odd ribosomes, and small enigmatic genomes across a large radiation of phyla.</title>
        <authorList>
            <person name="Brown C.T."/>
            <person name="Hug L.A."/>
            <person name="Thomas B.C."/>
            <person name="Sharon I."/>
            <person name="Castelle C.J."/>
            <person name="Singh A."/>
            <person name="Wilkins M.J."/>
            <person name="Williams K.H."/>
            <person name="Banfield J.F."/>
        </authorList>
    </citation>
    <scope>NUCLEOTIDE SEQUENCE [LARGE SCALE GENOMIC DNA]</scope>
</reference>
<protein>
    <recommendedName>
        <fullName evidence="8 9">Large ribosomal subunit protein uL1</fullName>
    </recommendedName>
</protein>
<dbReference type="AlphaFoldDB" id="A0A0G1XZR4"/>
<evidence type="ECO:0000256" key="7">
    <source>
        <dbReference type="ARBA" id="ARBA00023274"/>
    </source>
</evidence>
<dbReference type="GO" id="GO:0003735">
    <property type="term" value="F:structural constituent of ribosome"/>
    <property type="evidence" value="ECO:0007669"/>
    <property type="project" value="InterPro"/>
</dbReference>
<dbReference type="PANTHER" id="PTHR36427:SF3">
    <property type="entry name" value="LARGE RIBOSOMAL SUBUNIT PROTEIN UL1M"/>
    <property type="match status" value="1"/>
</dbReference>
<dbReference type="NCBIfam" id="TIGR01169">
    <property type="entry name" value="rplA_bact"/>
    <property type="match status" value="1"/>
</dbReference>
<dbReference type="GO" id="GO:0000049">
    <property type="term" value="F:tRNA binding"/>
    <property type="evidence" value="ECO:0007669"/>
    <property type="project" value="UniProtKB-KW"/>
</dbReference>
<sequence>MGPSVLCGWAPPPLAGFGSAEVPRSMKKATKTRKRSHRYIETMKQLDLKKTYSLEEAIPLVKASSKVKFDASVEVHVRLGIDVKKSDQHIRGTLTLPHGTGKMKRVAAFVEPDKETDAKAAGAAIVGGEELIANILKEGKIDFDVAIATPIMMPKIAKIAKILGTRGVMPNPKTDTIGTDVKKMVADQMGGKVSFRNDATGNVHQMIGKVSFPDEHLKANFEALLNLINKVRPSSAKGIYIKKITLTTSMGPGLKIAE</sequence>
<keyword evidence="9" id="KW-0820">tRNA-binding</keyword>
<dbReference type="GO" id="GO:0019843">
    <property type="term" value="F:rRNA binding"/>
    <property type="evidence" value="ECO:0007669"/>
    <property type="project" value="UniProtKB-UniRule"/>
</dbReference>
<accession>A0A0G1XZR4</accession>
<evidence type="ECO:0000313" key="11">
    <source>
        <dbReference type="EMBL" id="KKW36471.1"/>
    </source>
</evidence>
<dbReference type="InterPro" id="IPR023673">
    <property type="entry name" value="Ribosomal_uL1_CS"/>
</dbReference>
<evidence type="ECO:0000256" key="1">
    <source>
        <dbReference type="ARBA" id="ARBA00010531"/>
    </source>
</evidence>
<dbReference type="GO" id="GO:0006417">
    <property type="term" value="P:regulation of translation"/>
    <property type="evidence" value="ECO:0007669"/>
    <property type="project" value="UniProtKB-KW"/>
</dbReference>
<keyword evidence="7 9" id="KW-0687">Ribonucleoprotein</keyword>
<comment type="function">
    <text evidence="9">Protein L1 is also a translational repressor protein, it controls the translation of the L11 operon by binding to its mRNA.</text>
</comment>
<keyword evidence="3 9" id="KW-0699">rRNA-binding</keyword>
<dbReference type="GO" id="GO:0015934">
    <property type="term" value="C:large ribosomal subunit"/>
    <property type="evidence" value="ECO:0007669"/>
    <property type="project" value="InterPro"/>
</dbReference>
<proteinExistence type="inferred from homology"/>
<organism evidence="11 12">
    <name type="scientific">Candidatus Uhrbacteria bacterium GW2011_GWC2_53_7</name>
    <dbReference type="NCBI Taxonomy" id="1618986"/>
    <lineage>
        <taxon>Bacteria</taxon>
        <taxon>Candidatus Uhriibacteriota</taxon>
    </lineage>
</organism>
<dbReference type="Gene3D" id="3.30.190.20">
    <property type="match status" value="1"/>
</dbReference>
<keyword evidence="6 9" id="KW-0689">Ribosomal protein</keyword>
<keyword evidence="2 9" id="KW-0678">Repressor</keyword>
<dbReference type="PANTHER" id="PTHR36427">
    <property type="entry name" value="54S RIBOSOMAL PROTEIN L1, MITOCHONDRIAL"/>
    <property type="match status" value="1"/>
</dbReference>
<dbReference type="Pfam" id="PF00687">
    <property type="entry name" value="Ribosomal_L1"/>
    <property type="match status" value="1"/>
</dbReference>
<evidence type="ECO:0000313" key="12">
    <source>
        <dbReference type="Proteomes" id="UP000033865"/>
    </source>
</evidence>
<dbReference type="SUPFAM" id="SSF56808">
    <property type="entry name" value="Ribosomal protein L1"/>
    <property type="match status" value="1"/>
</dbReference>
<keyword evidence="5 9" id="KW-0694">RNA-binding</keyword>
<evidence type="ECO:0000256" key="2">
    <source>
        <dbReference type="ARBA" id="ARBA00022491"/>
    </source>
</evidence>
<evidence type="ECO:0000256" key="8">
    <source>
        <dbReference type="ARBA" id="ARBA00035241"/>
    </source>
</evidence>